<dbReference type="AlphaFoldDB" id="A0A812BKX7"/>
<organism evidence="2 3">
    <name type="scientific">Acanthosepion pharaonis</name>
    <name type="common">Pharaoh cuttlefish</name>
    <name type="synonym">Sepia pharaonis</name>
    <dbReference type="NCBI Taxonomy" id="158019"/>
    <lineage>
        <taxon>Eukaryota</taxon>
        <taxon>Metazoa</taxon>
        <taxon>Spiralia</taxon>
        <taxon>Lophotrochozoa</taxon>
        <taxon>Mollusca</taxon>
        <taxon>Cephalopoda</taxon>
        <taxon>Coleoidea</taxon>
        <taxon>Decapodiformes</taxon>
        <taxon>Sepiida</taxon>
        <taxon>Sepiina</taxon>
        <taxon>Sepiidae</taxon>
        <taxon>Acanthosepion</taxon>
    </lineage>
</organism>
<evidence type="ECO:0000313" key="2">
    <source>
        <dbReference type="EMBL" id="CAE1230948.1"/>
    </source>
</evidence>
<dbReference type="EMBL" id="CAHIKZ030000643">
    <property type="protein sequence ID" value="CAE1230948.1"/>
    <property type="molecule type" value="Genomic_DNA"/>
</dbReference>
<name>A0A812BKX7_ACAPH</name>
<proteinExistence type="predicted"/>
<sequence length="333" mass="37094">MVGTDRLESCENRTRIFQGRRKRTGRRPSRGALQVPFPYLRTSRFHGHGPLRRRENSSRGSRRRLRARLRHRGFAREATRRHRHCCQQRRHPRALSESGFGNINPIPFRRKAGRSSFVSVVVLLFSRTTNECDRLTDPAPFGKTFACVLGPTDPCSTAVGTEPFSTSVFEGLVRIFATTTEICTRGRLHPGSRPRLPCSPRRPPTRRGIGQARASFSSAQALLAATVRHRSVAPAPSPFGDLMGVALGTLAGRLVHPTAPVLLTKSGPLGTRIRFCRRRDDEGGREVGRLRIRESRPVPPVPSSRVGRGRERPRGLQSFALPDGIATIERQLS</sequence>
<dbReference type="OrthoDB" id="6426891at2759"/>
<dbReference type="Proteomes" id="UP000597762">
    <property type="component" value="Unassembled WGS sequence"/>
</dbReference>
<gene>
    <name evidence="2" type="ORF">SPHA_17930</name>
</gene>
<keyword evidence="3" id="KW-1185">Reference proteome</keyword>
<evidence type="ECO:0000256" key="1">
    <source>
        <dbReference type="SAM" id="MobiDB-lite"/>
    </source>
</evidence>
<feature type="region of interest" description="Disordered" evidence="1">
    <location>
        <begin position="42"/>
        <end position="64"/>
    </location>
</feature>
<protein>
    <submittedName>
        <fullName evidence="2">Uncharacterized protein</fullName>
    </submittedName>
</protein>
<reference evidence="2" key="1">
    <citation type="submission" date="2021-01" db="EMBL/GenBank/DDBJ databases">
        <authorList>
            <person name="Li R."/>
            <person name="Bekaert M."/>
        </authorList>
    </citation>
    <scope>NUCLEOTIDE SEQUENCE</scope>
    <source>
        <strain evidence="2">Farmed</strain>
    </source>
</reference>
<comment type="caution">
    <text evidence="2">The sequence shown here is derived from an EMBL/GenBank/DDBJ whole genome shotgun (WGS) entry which is preliminary data.</text>
</comment>
<feature type="region of interest" description="Disordered" evidence="1">
    <location>
        <begin position="295"/>
        <end position="316"/>
    </location>
</feature>
<evidence type="ECO:0000313" key="3">
    <source>
        <dbReference type="Proteomes" id="UP000597762"/>
    </source>
</evidence>
<feature type="region of interest" description="Disordered" evidence="1">
    <location>
        <begin position="188"/>
        <end position="209"/>
    </location>
</feature>
<accession>A0A812BKX7</accession>